<evidence type="ECO:0000256" key="3">
    <source>
        <dbReference type="ARBA" id="ARBA00022519"/>
    </source>
</evidence>
<evidence type="ECO:0008006" key="9">
    <source>
        <dbReference type="Google" id="ProtNLM"/>
    </source>
</evidence>
<keyword evidence="4" id="KW-0808">Transferase</keyword>
<evidence type="ECO:0000313" key="8">
    <source>
        <dbReference type="Proteomes" id="UP000503011"/>
    </source>
</evidence>
<dbReference type="AlphaFoldDB" id="A0A6F8YRB7"/>
<comment type="subcellular location">
    <subcellularLocation>
        <location evidence="1">Cell inner membrane</location>
    </subcellularLocation>
</comment>
<reference evidence="7 8" key="2">
    <citation type="submission" date="2020-03" db="EMBL/GenBank/DDBJ databases">
        <authorList>
            <person name="Ichikawa N."/>
            <person name="Kimura A."/>
            <person name="Kitahashi Y."/>
            <person name="Uohara A."/>
        </authorList>
    </citation>
    <scope>NUCLEOTIDE SEQUENCE [LARGE SCALE GENOMIC DNA]</scope>
    <source>
        <strain evidence="7 8">NBRC 105367</strain>
    </source>
</reference>
<accession>A0A6F8YRB7</accession>
<keyword evidence="6" id="KW-0012">Acyltransferase</keyword>
<dbReference type="RefSeq" id="WP_173160176.1">
    <property type="nucleotide sequence ID" value="NZ_AP022871.1"/>
</dbReference>
<keyword evidence="2" id="KW-1003">Cell membrane</keyword>
<keyword evidence="5" id="KW-0472">Membrane</keyword>
<protein>
    <recommendedName>
        <fullName evidence="9">Lipid A biosynthesis lauroyl acyltransferase</fullName>
    </recommendedName>
</protein>
<evidence type="ECO:0000256" key="1">
    <source>
        <dbReference type="ARBA" id="ARBA00004533"/>
    </source>
</evidence>
<gene>
    <name evidence="7" type="ORF">Psuf_059550</name>
</gene>
<dbReference type="GO" id="GO:0009247">
    <property type="term" value="P:glycolipid biosynthetic process"/>
    <property type="evidence" value="ECO:0007669"/>
    <property type="project" value="UniProtKB-ARBA"/>
</dbReference>
<reference evidence="7 8" key="1">
    <citation type="submission" date="2020-03" db="EMBL/GenBank/DDBJ databases">
        <title>Whole genome shotgun sequence of Phytohabitans suffuscus NBRC 105367.</title>
        <authorList>
            <person name="Komaki H."/>
            <person name="Tamura T."/>
        </authorList>
    </citation>
    <scope>NUCLEOTIDE SEQUENCE [LARGE SCALE GENOMIC DNA]</scope>
    <source>
        <strain evidence="7 8">NBRC 105367</strain>
    </source>
</reference>
<evidence type="ECO:0000256" key="6">
    <source>
        <dbReference type="ARBA" id="ARBA00023315"/>
    </source>
</evidence>
<dbReference type="InterPro" id="IPR004960">
    <property type="entry name" value="LipA_acyltrans"/>
</dbReference>
<evidence type="ECO:0000256" key="2">
    <source>
        <dbReference type="ARBA" id="ARBA00022475"/>
    </source>
</evidence>
<dbReference type="KEGG" id="psuu:Psuf_059550"/>
<dbReference type="GO" id="GO:0016746">
    <property type="term" value="F:acyltransferase activity"/>
    <property type="evidence" value="ECO:0007669"/>
    <property type="project" value="UniProtKB-KW"/>
</dbReference>
<dbReference type="EMBL" id="AP022871">
    <property type="protein sequence ID" value="BCB88642.1"/>
    <property type="molecule type" value="Genomic_DNA"/>
</dbReference>
<dbReference type="Proteomes" id="UP000503011">
    <property type="component" value="Chromosome"/>
</dbReference>
<proteinExistence type="predicted"/>
<evidence type="ECO:0000256" key="4">
    <source>
        <dbReference type="ARBA" id="ARBA00022679"/>
    </source>
</evidence>
<keyword evidence="3" id="KW-0997">Cell inner membrane</keyword>
<dbReference type="Pfam" id="PF03279">
    <property type="entry name" value="Lip_A_acyltrans"/>
    <property type="match status" value="1"/>
</dbReference>
<dbReference type="GO" id="GO:0005886">
    <property type="term" value="C:plasma membrane"/>
    <property type="evidence" value="ECO:0007669"/>
    <property type="project" value="UniProtKB-SubCell"/>
</dbReference>
<name>A0A6F8YRB7_9ACTN</name>
<evidence type="ECO:0000256" key="5">
    <source>
        <dbReference type="ARBA" id="ARBA00023136"/>
    </source>
</evidence>
<organism evidence="7 8">
    <name type="scientific">Phytohabitans suffuscus</name>
    <dbReference type="NCBI Taxonomy" id="624315"/>
    <lineage>
        <taxon>Bacteria</taxon>
        <taxon>Bacillati</taxon>
        <taxon>Actinomycetota</taxon>
        <taxon>Actinomycetes</taxon>
        <taxon>Micromonosporales</taxon>
        <taxon>Micromonosporaceae</taxon>
    </lineage>
</organism>
<evidence type="ECO:0000313" key="7">
    <source>
        <dbReference type="EMBL" id="BCB88642.1"/>
    </source>
</evidence>
<keyword evidence="8" id="KW-1185">Reference proteome</keyword>
<sequence length="303" mass="33023">MTNDSLVLAARDVLDRGPDAFAGPPADALVDEVSRQHPAGDLYCRATAKAIAALQIPVDSPDEIAASVYANYIWSHFVCKLVMTASPPVALEYARRLFDTGELQSAIDSDGPALLSSFHYTGFPLMALCLAQSPVAPLFSKGRPDLLEKSSARIRDHVVYLSDRSAGVRLTRALRQGRSVFIMLDVILSATRVVRTQFLGLRMGVAAGLGKIARLSGRPCVPLFWELTDQGTRLRAGPAVHPAPARSEEALIQDFVDSQAVFVAQHPTHWLEWYSVLDEAPGIRGEIKRGNEVVWARLARALD</sequence>